<dbReference type="PANTHER" id="PTHR12128">
    <property type="entry name" value="DIHYDRODIPICOLINATE SYNTHASE"/>
    <property type="match status" value="1"/>
</dbReference>
<organism evidence="6 7">
    <name type="scientific">Lichenicoccus roseus</name>
    <dbReference type="NCBI Taxonomy" id="2683649"/>
    <lineage>
        <taxon>Bacteria</taxon>
        <taxon>Pseudomonadati</taxon>
        <taxon>Pseudomonadota</taxon>
        <taxon>Alphaproteobacteria</taxon>
        <taxon>Acetobacterales</taxon>
        <taxon>Acetobacteraceae</taxon>
        <taxon>Lichenicoccus</taxon>
    </lineage>
</organism>
<evidence type="ECO:0000256" key="5">
    <source>
        <dbReference type="PIRSR" id="PIRSR001365-2"/>
    </source>
</evidence>
<dbReference type="RefSeq" id="WP_138325846.1">
    <property type="nucleotide sequence ID" value="NZ_VCDI01000003.1"/>
</dbReference>
<evidence type="ECO:0000313" key="6">
    <source>
        <dbReference type="EMBL" id="TLU72384.1"/>
    </source>
</evidence>
<dbReference type="EMBL" id="VCDI01000003">
    <property type="protein sequence ID" value="TLU72384.1"/>
    <property type="molecule type" value="Genomic_DNA"/>
</dbReference>
<dbReference type="InterPro" id="IPR013785">
    <property type="entry name" value="Aldolase_TIM"/>
</dbReference>
<evidence type="ECO:0000256" key="4">
    <source>
        <dbReference type="PIRSR" id="PIRSR001365-1"/>
    </source>
</evidence>
<evidence type="ECO:0000313" key="7">
    <source>
        <dbReference type="Proteomes" id="UP000305654"/>
    </source>
</evidence>
<dbReference type="Gene3D" id="3.20.20.70">
    <property type="entry name" value="Aldolase class I"/>
    <property type="match status" value="1"/>
</dbReference>
<sequence length="297" mass="31450">MNLFRGLVAFPITPADEAGRVDTDALRRLLRRLVEAGVPSIGLLGSTGIYAYLDRTERRRAIEAAVDEVAGRVPLLVGIGALRTDEAIRLGEDARGCGAAGVLLAPVSYTPLTAEEVAAHFVAVAEAVRLPLCIYDNPGTTRFSFEAGLVGRLSRAPGIVAIKTPAPLPRLVAGNLHALRAAAPSGFSVGYSVDWQATAALRAGGDAWYSVAGGLFPRSCVAIVEAVAQGDAARSAEAEGRMQPLWDLFTEFSSLRVMYACANHLGLCRSQPPLPIRPLPDTARKRIADTLGRLDLD</sequence>
<feature type="binding site" evidence="5">
    <location>
        <position position="47"/>
    </location>
    <ligand>
        <name>pyruvate</name>
        <dbReference type="ChEBI" id="CHEBI:15361"/>
    </ligand>
</feature>
<reference evidence="6 7" key="1">
    <citation type="submission" date="2019-05" db="EMBL/GenBank/DDBJ databases">
        <authorList>
            <person name="Pankratov T."/>
            <person name="Grouzdev D."/>
        </authorList>
    </citation>
    <scope>NUCLEOTIDE SEQUENCE [LARGE SCALE GENOMIC DNA]</scope>
    <source>
        <strain evidence="6 7">KEBCLARHB70R</strain>
    </source>
</reference>
<protein>
    <submittedName>
        <fullName evidence="6">Dihydrodipicolinate synthase family protein</fullName>
    </submittedName>
</protein>
<keyword evidence="2 3" id="KW-0456">Lyase</keyword>
<dbReference type="PANTHER" id="PTHR12128:SF66">
    <property type="entry name" value="4-HYDROXY-2-OXOGLUTARATE ALDOLASE, MITOCHONDRIAL"/>
    <property type="match status" value="1"/>
</dbReference>
<dbReference type="SMART" id="SM01130">
    <property type="entry name" value="DHDPS"/>
    <property type="match status" value="1"/>
</dbReference>
<dbReference type="InterPro" id="IPR002220">
    <property type="entry name" value="DapA-like"/>
</dbReference>
<dbReference type="PRINTS" id="PR00146">
    <property type="entry name" value="DHPICSNTHASE"/>
</dbReference>
<dbReference type="Proteomes" id="UP000305654">
    <property type="component" value="Unassembled WGS sequence"/>
</dbReference>
<dbReference type="OrthoDB" id="9778880at2"/>
<gene>
    <name evidence="6" type="ORF">FE263_09925</name>
</gene>
<proteinExistence type="inferred from homology"/>
<dbReference type="CDD" id="cd00408">
    <property type="entry name" value="DHDPS-like"/>
    <property type="match status" value="1"/>
</dbReference>
<evidence type="ECO:0000256" key="1">
    <source>
        <dbReference type="ARBA" id="ARBA00007592"/>
    </source>
</evidence>
<comment type="similarity">
    <text evidence="1 3">Belongs to the DapA family.</text>
</comment>
<feature type="active site" description="Schiff-base intermediate with substrate" evidence="4">
    <location>
        <position position="163"/>
    </location>
</feature>
<feature type="active site" description="Proton donor/acceptor" evidence="4">
    <location>
        <position position="135"/>
    </location>
</feature>
<dbReference type="PIRSF" id="PIRSF001365">
    <property type="entry name" value="DHDPS"/>
    <property type="match status" value="1"/>
</dbReference>
<dbReference type="GO" id="GO:0005829">
    <property type="term" value="C:cytosol"/>
    <property type="evidence" value="ECO:0007669"/>
    <property type="project" value="TreeGrafter"/>
</dbReference>
<dbReference type="SUPFAM" id="SSF51569">
    <property type="entry name" value="Aldolase"/>
    <property type="match status" value="1"/>
</dbReference>
<keyword evidence="7" id="KW-1185">Reference proteome</keyword>
<comment type="caution">
    <text evidence="6">The sequence shown here is derived from an EMBL/GenBank/DDBJ whole genome shotgun (WGS) entry which is preliminary data.</text>
</comment>
<dbReference type="Pfam" id="PF00701">
    <property type="entry name" value="DHDPS"/>
    <property type="match status" value="1"/>
</dbReference>
<accession>A0A5R9J434</accession>
<evidence type="ECO:0000256" key="3">
    <source>
        <dbReference type="PIRNR" id="PIRNR001365"/>
    </source>
</evidence>
<dbReference type="AlphaFoldDB" id="A0A5R9J434"/>
<dbReference type="GO" id="GO:0008840">
    <property type="term" value="F:4-hydroxy-tetrahydrodipicolinate synthase activity"/>
    <property type="evidence" value="ECO:0007669"/>
    <property type="project" value="TreeGrafter"/>
</dbReference>
<name>A0A5R9J434_9PROT</name>
<evidence type="ECO:0000256" key="2">
    <source>
        <dbReference type="ARBA" id="ARBA00023239"/>
    </source>
</evidence>